<organism evidence="1 2">
    <name type="scientific">Dendrothele bispora (strain CBS 962.96)</name>
    <dbReference type="NCBI Taxonomy" id="1314807"/>
    <lineage>
        <taxon>Eukaryota</taxon>
        <taxon>Fungi</taxon>
        <taxon>Dikarya</taxon>
        <taxon>Basidiomycota</taxon>
        <taxon>Agaricomycotina</taxon>
        <taxon>Agaricomycetes</taxon>
        <taxon>Agaricomycetidae</taxon>
        <taxon>Agaricales</taxon>
        <taxon>Agaricales incertae sedis</taxon>
        <taxon>Dendrothele</taxon>
    </lineage>
</organism>
<name>A0A4S8L799_DENBC</name>
<reference evidence="1 2" key="1">
    <citation type="journal article" date="2019" name="Nat. Ecol. Evol.">
        <title>Megaphylogeny resolves global patterns of mushroom evolution.</title>
        <authorList>
            <person name="Varga T."/>
            <person name="Krizsan K."/>
            <person name="Foldi C."/>
            <person name="Dima B."/>
            <person name="Sanchez-Garcia M."/>
            <person name="Sanchez-Ramirez S."/>
            <person name="Szollosi G.J."/>
            <person name="Szarkandi J.G."/>
            <person name="Papp V."/>
            <person name="Albert L."/>
            <person name="Andreopoulos W."/>
            <person name="Angelini C."/>
            <person name="Antonin V."/>
            <person name="Barry K.W."/>
            <person name="Bougher N.L."/>
            <person name="Buchanan P."/>
            <person name="Buyck B."/>
            <person name="Bense V."/>
            <person name="Catcheside P."/>
            <person name="Chovatia M."/>
            <person name="Cooper J."/>
            <person name="Damon W."/>
            <person name="Desjardin D."/>
            <person name="Finy P."/>
            <person name="Geml J."/>
            <person name="Haridas S."/>
            <person name="Hughes K."/>
            <person name="Justo A."/>
            <person name="Karasinski D."/>
            <person name="Kautmanova I."/>
            <person name="Kiss B."/>
            <person name="Kocsube S."/>
            <person name="Kotiranta H."/>
            <person name="LaButti K.M."/>
            <person name="Lechner B.E."/>
            <person name="Liimatainen K."/>
            <person name="Lipzen A."/>
            <person name="Lukacs Z."/>
            <person name="Mihaltcheva S."/>
            <person name="Morgado L.N."/>
            <person name="Niskanen T."/>
            <person name="Noordeloos M.E."/>
            <person name="Ohm R.A."/>
            <person name="Ortiz-Santana B."/>
            <person name="Ovrebo C."/>
            <person name="Racz N."/>
            <person name="Riley R."/>
            <person name="Savchenko A."/>
            <person name="Shiryaev A."/>
            <person name="Soop K."/>
            <person name="Spirin V."/>
            <person name="Szebenyi C."/>
            <person name="Tomsovsky M."/>
            <person name="Tulloss R.E."/>
            <person name="Uehling J."/>
            <person name="Grigoriev I.V."/>
            <person name="Vagvolgyi C."/>
            <person name="Papp T."/>
            <person name="Martin F.M."/>
            <person name="Miettinen O."/>
            <person name="Hibbett D.S."/>
            <person name="Nagy L.G."/>
        </authorList>
    </citation>
    <scope>NUCLEOTIDE SEQUENCE [LARGE SCALE GENOMIC DNA]</scope>
    <source>
        <strain evidence="1 2">CBS 962.96</strain>
    </source>
</reference>
<feature type="non-terminal residue" evidence="1">
    <location>
        <position position="1"/>
    </location>
</feature>
<protein>
    <submittedName>
        <fullName evidence="1">Uncharacterized protein</fullName>
    </submittedName>
</protein>
<proteinExistence type="predicted"/>
<evidence type="ECO:0000313" key="2">
    <source>
        <dbReference type="Proteomes" id="UP000297245"/>
    </source>
</evidence>
<dbReference type="AlphaFoldDB" id="A0A4S8L799"/>
<keyword evidence="2" id="KW-1185">Reference proteome</keyword>
<sequence>MYSPDLLYKFSTSLDYIALLSISPKPLKKMQFKIFAFTFLALLTTTVLSAPVPGQGIDQCVCGSDDGCRSRCNERSRNSSHRHDQKRDLLADCLQCHAEGGDCTGICTGSSRDRLAAVSTSSTL</sequence>
<gene>
    <name evidence="1" type="ORF">K435DRAFT_783855</name>
</gene>
<dbReference type="Proteomes" id="UP000297245">
    <property type="component" value="Unassembled WGS sequence"/>
</dbReference>
<accession>A0A4S8L799</accession>
<feature type="non-terminal residue" evidence="1">
    <location>
        <position position="124"/>
    </location>
</feature>
<evidence type="ECO:0000313" key="1">
    <source>
        <dbReference type="EMBL" id="THU84283.1"/>
    </source>
</evidence>
<dbReference type="EMBL" id="ML179609">
    <property type="protein sequence ID" value="THU84283.1"/>
    <property type="molecule type" value="Genomic_DNA"/>
</dbReference>